<evidence type="ECO:0000313" key="10">
    <source>
        <dbReference type="EMBL" id="QBD82081.1"/>
    </source>
</evidence>
<dbReference type="Gene3D" id="3.40.50.740">
    <property type="match status" value="1"/>
</dbReference>
<name>A0A4V0Z059_KTERU</name>
<dbReference type="GO" id="GO:0030313">
    <property type="term" value="C:cell envelope"/>
    <property type="evidence" value="ECO:0007669"/>
    <property type="project" value="UniProtKB-SubCell"/>
</dbReference>
<dbReference type="KEGG" id="kbs:EPA93_41335"/>
<comment type="cofactor">
    <cofactor evidence="1">
        <name>[4Fe-4S] cluster</name>
        <dbReference type="ChEBI" id="CHEBI:49883"/>
    </cofactor>
</comment>
<sequence>MAEFSSLPQPLQSALSEVMQIGSKVEPFSKESIQKAPRIRNARVVHSVCPYCAVGCSLNVYVKDGKVIDIEGNPDSPINHGTLCPKGSATFQYTVNPSRLTQILYRGPYSDHWEVKSLDWAMEQIAQRVKKTRDETFVERLDDGREVNHTLGIASLGGATLDIEENYLMKKLLTGGLGIVSIENQARI</sequence>
<dbReference type="InterPro" id="IPR027467">
    <property type="entry name" value="MopterinOxRdtase_cofactor_BS"/>
</dbReference>
<dbReference type="GO" id="GO:0009055">
    <property type="term" value="F:electron transfer activity"/>
    <property type="evidence" value="ECO:0007669"/>
    <property type="project" value="TreeGrafter"/>
</dbReference>
<evidence type="ECO:0000256" key="1">
    <source>
        <dbReference type="ARBA" id="ARBA00001966"/>
    </source>
</evidence>
<dbReference type="EMBL" id="CP035758">
    <property type="protein sequence ID" value="QBD82081.1"/>
    <property type="molecule type" value="Genomic_DNA"/>
</dbReference>
<dbReference type="Gene3D" id="2.20.25.90">
    <property type="entry name" value="ADC-like domains"/>
    <property type="match status" value="1"/>
</dbReference>
<dbReference type="PROSITE" id="PS00551">
    <property type="entry name" value="MOLYBDOPTERIN_PROK_1"/>
    <property type="match status" value="1"/>
</dbReference>
<evidence type="ECO:0000256" key="7">
    <source>
        <dbReference type="ARBA" id="ARBA00023004"/>
    </source>
</evidence>
<protein>
    <submittedName>
        <fullName evidence="10">Dehydrogenase</fullName>
    </submittedName>
</protein>
<dbReference type="OrthoDB" id="9805142at2"/>
<keyword evidence="5" id="KW-0479">Metal-binding</keyword>
<proteinExistence type="inferred from homology"/>
<keyword evidence="7" id="KW-0408">Iron</keyword>
<accession>A0A4V0Z059</accession>
<dbReference type="GO" id="GO:0009061">
    <property type="term" value="P:anaerobic respiration"/>
    <property type="evidence" value="ECO:0007669"/>
    <property type="project" value="TreeGrafter"/>
</dbReference>
<evidence type="ECO:0000256" key="8">
    <source>
        <dbReference type="ARBA" id="ARBA00023014"/>
    </source>
</evidence>
<dbReference type="PANTHER" id="PTHR43598">
    <property type="entry name" value="TUNGSTEN-CONTAINING FORMYLMETHANOFURAN DEHYDROGENASE 2 SUBUNIT B"/>
    <property type="match status" value="1"/>
</dbReference>
<dbReference type="PANTHER" id="PTHR43598:SF1">
    <property type="entry name" value="FORMATE DEHYDROGENASE-O MAJOR SUBUNIT"/>
    <property type="match status" value="1"/>
</dbReference>
<organism evidence="10 11">
    <name type="scientific">Ktedonosporobacter rubrisoli</name>
    <dbReference type="NCBI Taxonomy" id="2509675"/>
    <lineage>
        <taxon>Bacteria</taxon>
        <taxon>Bacillati</taxon>
        <taxon>Chloroflexota</taxon>
        <taxon>Ktedonobacteria</taxon>
        <taxon>Ktedonobacterales</taxon>
        <taxon>Ktedonosporobacteraceae</taxon>
        <taxon>Ktedonosporobacter</taxon>
    </lineage>
</organism>
<keyword evidence="4" id="KW-0004">4Fe-4S</keyword>
<dbReference type="PROSITE" id="PS51669">
    <property type="entry name" value="4FE4S_MOW_BIS_MGD"/>
    <property type="match status" value="1"/>
</dbReference>
<keyword evidence="8" id="KW-0411">Iron-sulfur</keyword>
<evidence type="ECO:0000256" key="5">
    <source>
        <dbReference type="ARBA" id="ARBA00022723"/>
    </source>
</evidence>
<keyword evidence="11" id="KW-1185">Reference proteome</keyword>
<dbReference type="AlphaFoldDB" id="A0A4V0Z059"/>
<dbReference type="SUPFAM" id="SSF53706">
    <property type="entry name" value="Formate dehydrogenase/DMSO reductase, domains 1-3"/>
    <property type="match status" value="1"/>
</dbReference>
<dbReference type="GO" id="GO:0051539">
    <property type="term" value="F:4 iron, 4 sulfur cluster binding"/>
    <property type="evidence" value="ECO:0007669"/>
    <property type="project" value="UniProtKB-KW"/>
</dbReference>
<dbReference type="GO" id="GO:0030151">
    <property type="term" value="F:molybdenum ion binding"/>
    <property type="evidence" value="ECO:0007669"/>
    <property type="project" value="TreeGrafter"/>
</dbReference>
<dbReference type="Pfam" id="PF04879">
    <property type="entry name" value="Molybdop_Fe4S4"/>
    <property type="match status" value="1"/>
</dbReference>
<evidence type="ECO:0000256" key="3">
    <source>
        <dbReference type="ARBA" id="ARBA00010312"/>
    </source>
</evidence>
<evidence type="ECO:0000256" key="4">
    <source>
        <dbReference type="ARBA" id="ARBA00022485"/>
    </source>
</evidence>
<dbReference type="InterPro" id="IPR006963">
    <property type="entry name" value="Mopterin_OxRdtase_4Fe-4S_dom"/>
</dbReference>
<comment type="similarity">
    <text evidence="3">Belongs to the prokaryotic molybdopterin-containing oxidoreductase family.</text>
</comment>
<evidence type="ECO:0000259" key="9">
    <source>
        <dbReference type="PROSITE" id="PS51669"/>
    </source>
</evidence>
<reference evidence="10 11" key="1">
    <citation type="submission" date="2019-01" db="EMBL/GenBank/DDBJ databases">
        <title>Ktedonosporobacter rubrisoli SCAWS-G2.</title>
        <authorList>
            <person name="Huang Y."/>
            <person name="Yan B."/>
        </authorList>
    </citation>
    <scope>NUCLEOTIDE SEQUENCE [LARGE SCALE GENOMIC DNA]</scope>
    <source>
        <strain evidence="10 11">SCAWS-G2</strain>
    </source>
</reference>
<comment type="subcellular location">
    <subcellularLocation>
        <location evidence="2">Cell envelope</location>
    </subcellularLocation>
</comment>
<evidence type="ECO:0000256" key="6">
    <source>
        <dbReference type="ARBA" id="ARBA00023002"/>
    </source>
</evidence>
<feature type="domain" description="4Fe-4S Mo/W bis-MGD-type" evidence="9">
    <location>
        <begin position="42"/>
        <end position="98"/>
    </location>
</feature>
<keyword evidence="6" id="KW-0560">Oxidoreductase</keyword>
<gene>
    <name evidence="10" type="ORF">EPA93_41335</name>
</gene>
<dbReference type="Proteomes" id="UP000290365">
    <property type="component" value="Chromosome"/>
</dbReference>
<evidence type="ECO:0000256" key="2">
    <source>
        <dbReference type="ARBA" id="ARBA00004196"/>
    </source>
</evidence>
<evidence type="ECO:0000313" key="11">
    <source>
        <dbReference type="Proteomes" id="UP000290365"/>
    </source>
</evidence>
<dbReference type="SMART" id="SM00926">
    <property type="entry name" value="Molybdop_Fe4S4"/>
    <property type="match status" value="1"/>
</dbReference>
<dbReference type="GO" id="GO:0016491">
    <property type="term" value="F:oxidoreductase activity"/>
    <property type="evidence" value="ECO:0007669"/>
    <property type="project" value="UniProtKB-KW"/>
</dbReference>